<dbReference type="EMBL" id="ABFK02000020">
    <property type="protein sequence ID" value="EDS03115.1"/>
    <property type="molecule type" value="Genomic_DNA"/>
</dbReference>
<keyword evidence="2" id="KW-1185">Reference proteome</keyword>
<dbReference type="AlphaFoldDB" id="B0MZS8"/>
<organism evidence="1 2">
    <name type="scientific">Alistipes putredinis DSM 17216</name>
    <dbReference type="NCBI Taxonomy" id="445970"/>
    <lineage>
        <taxon>Bacteria</taxon>
        <taxon>Pseudomonadati</taxon>
        <taxon>Bacteroidota</taxon>
        <taxon>Bacteroidia</taxon>
        <taxon>Bacteroidales</taxon>
        <taxon>Rikenellaceae</taxon>
        <taxon>Alistipes</taxon>
    </lineage>
</organism>
<dbReference type="HOGENOM" id="CLU_3163849_0_0_10"/>
<reference evidence="1" key="1">
    <citation type="submission" date="2007-10" db="EMBL/GenBank/DDBJ databases">
        <authorList>
            <person name="Fulton L."/>
            <person name="Clifton S."/>
            <person name="Fulton B."/>
            <person name="Xu J."/>
            <person name="Minx P."/>
            <person name="Pepin K.H."/>
            <person name="Johnson M."/>
            <person name="Thiruvilangam P."/>
            <person name="Bhonagiri V."/>
            <person name="Nash W.E."/>
            <person name="Mardis E.R."/>
            <person name="Wilson R.K."/>
        </authorList>
    </citation>
    <scope>NUCLEOTIDE SEQUENCE [LARGE SCALE GENOMIC DNA]</scope>
    <source>
        <strain evidence="1">DSM 17216</strain>
    </source>
</reference>
<evidence type="ECO:0000313" key="1">
    <source>
        <dbReference type="EMBL" id="EDS03115.1"/>
    </source>
</evidence>
<evidence type="ECO:0000313" key="2">
    <source>
        <dbReference type="Proteomes" id="UP000005819"/>
    </source>
</evidence>
<reference evidence="1" key="2">
    <citation type="submission" date="2013-09" db="EMBL/GenBank/DDBJ databases">
        <title>Draft genome sequence of Alistipes putredinis (DSM 17216).</title>
        <authorList>
            <person name="Sudarsanam P."/>
            <person name="Ley R."/>
            <person name="Guruge J."/>
            <person name="Turnbaugh P.J."/>
            <person name="Mahowald M."/>
            <person name="Liep D."/>
            <person name="Gordon J."/>
        </authorList>
    </citation>
    <scope>NUCLEOTIDE SEQUENCE</scope>
    <source>
        <strain evidence="1">DSM 17216</strain>
    </source>
</reference>
<name>B0MZS8_9BACT</name>
<dbReference type="Proteomes" id="UP000005819">
    <property type="component" value="Unassembled WGS sequence"/>
</dbReference>
<gene>
    <name evidence="1" type="ORF">ALIPUT_02654</name>
</gene>
<proteinExistence type="predicted"/>
<protein>
    <submittedName>
        <fullName evidence="1">Uncharacterized protein</fullName>
    </submittedName>
</protein>
<accession>B0MZS8</accession>
<sequence>MQIYRFSGVLPRFRARIDQSTDPTADIRKLAAFSFFFFRGTFFFFKG</sequence>
<comment type="caution">
    <text evidence="1">The sequence shown here is derived from an EMBL/GenBank/DDBJ whole genome shotgun (WGS) entry which is preliminary data.</text>
</comment>